<feature type="transmembrane region" description="Helical" evidence="7">
    <location>
        <begin position="40"/>
        <end position="57"/>
    </location>
</feature>
<dbReference type="InterPro" id="IPR036259">
    <property type="entry name" value="MFS_trans_sf"/>
</dbReference>
<accession>A0A1S6IU17</accession>
<evidence type="ECO:0000256" key="5">
    <source>
        <dbReference type="ARBA" id="ARBA00022989"/>
    </source>
</evidence>
<evidence type="ECO:0000313" key="9">
    <source>
        <dbReference type="EMBL" id="AQS58267.1"/>
    </source>
</evidence>
<feature type="transmembrane region" description="Helical" evidence="7">
    <location>
        <begin position="245"/>
        <end position="263"/>
    </location>
</feature>
<evidence type="ECO:0000259" key="8">
    <source>
        <dbReference type="PROSITE" id="PS50850"/>
    </source>
</evidence>
<protein>
    <submittedName>
        <fullName evidence="9">MFS transporter</fullName>
    </submittedName>
</protein>
<comment type="subcellular location">
    <subcellularLocation>
        <location evidence="1">Cell membrane</location>
        <topology evidence="1">Multi-pass membrane protein</topology>
    </subcellularLocation>
</comment>
<feature type="transmembrane region" description="Helical" evidence="7">
    <location>
        <begin position="99"/>
        <end position="123"/>
    </location>
</feature>
<dbReference type="Pfam" id="PF07690">
    <property type="entry name" value="MFS_1"/>
    <property type="match status" value="2"/>
</dbReference>
<dbReference type="OrthoDB" id="9815817at2"/>
<feature type="domain" description="Major facilitator superfamily (MFS) profile" evidence="8">
    <location>
        <begin position="1"/>
        <end position="391"/>
    </location>
</feature>
<feature type="transmembrane region" description="Helical" evidence="7">
    <location>
        <begin position="365"/>
        <end position="385"/>
    </location>
</feature>
<dbReference type="InterPro" id="IPR011701">
    <property type="entry name" value="MFS"/>
</dbReference>
<feature type="transmembrane region" description="Helical" evidence="7">
    <location>
        <begin position="299"/>
        <end position="322"/>
    </location>
</feature>
<keyword evidence="6 7" id="KW-0472">Membrane</keyword>
<dbReference type="Proteomes" id="UP000189464">
    <property type="component" value="Chromosome"/>
</dbReference>
<dbReference type="RefSeq" id="WP_077713231.1">
    <property type="nucleotide sequence ID" value="NZ_CP019698.1"/>
</dbReference>
<dbReference type="CDD" id="cd17325">
    <property type="entry name" value="MFS_MdtG_SLC18_like"/>
    <property type="match status" value="1"/>
</dbReference>
<feature type="transmembrane region" description="Helical" evidence="7">
    <location>
        <begin position="275"/>
        <end position="293"/>
    </location>
</feature>
<dbReference type="KEGG" id="dfg:B0537_03690"/>
<keyword evidence="2" id="KW-0813">Transport</keyword>
<organism evidence="9 10">
    <name type="scientific">Desulforamulus ferrireducens</name>
    <dbReference type="NCBI Taxonomy" id="1833852"/>
    <lineage>
        <taxon>Bacteria</taxon>
        <taxon>Bacillati</taxon>
        <taxon>Bacillota</taxon>
        <taxon>Clostridia</taxon>
        <taxon>Eubacteriales</taxon>
        <taxon>Peptococcaceae</taxon>
        <taxon>Desulforamulus</taxon>
    </lineage>
</organism>
<dbReference type="GO" id="GO:0005886">
    <property type="term" value="C:plasma membrane"/>
    <property type="evidence" value="ECO:0007669"/>
    <property type="project" value="UniProtKB-SubCell"/>
</dbReference>
<dbReference type="PROSITE" id="PS50850">
    <property type="entry name" value="MFS"/>
    <property type="match status" value="1"/>
</dbReference>
<dbReference type="EMBL" id="CP019698">
    <property type="protein sequence ID" value="AQS58267.1"/>
    <property type="molecule type" value="Genomic_DNA"/>
</dbReference>
<dbReference type="AlphaFoldDB" id="A0A1S6IU17"/>
<feature type="transmembrane region" description="Helical" evidence="7">
    <location>
        <begin position="334"/>
        <end position="359"/>
    </location>
</feature>
<dbReference type="STRING" id="1833852.B0537_03690"/>
<keyword evidence="10" id="KW-1185">Reference proteome</keyword>
<evidence type="ECO:0000313" key="10">
    <source>
        <dbReference type="Proteomes" id="UP000189464"/>
    </source>
</evidence>
<evidence type="ECO:0000256" key="2">
    <source>
        <dbReference type="ARBA" id="ARBA00022448"/>
    </source>
</evidence>
<keyword evidence="5 7" id="KW-1133">Transmembrane helix</keyword>
<feature type="transmembrane region" description="Helical" evidence="7">
    <location>
        <begin position="135"/>
        <end position="159"/>
    </location>
</feature>
<reference evidence="9 10" key="1">
    <citation type="journal article" date="2016" name="Int. J. Syst. Evol. Microbiol.">
        <title>Desulfotomaculum ferrireducens sp. nov., a moderately thermophilic sulfate-reducing and dissimilatory Fe(III)-reducing bacterium isolated from compost.</title>
        <authorList>
            <person name="Yang G."/>
            <person name="Guo J."/>
            <person name="Zhuang L."/>
            <person name="Yuan Y."/>
            <person name="Zhou S."/>
        </authorList>
    </citation>
    <scope>NUCLEOTIDE SEQUENCE [LARGE SCALE GENOMIC DNA]</scope>
    <source>
        <strain evidence="9 10">GSS09</strain>
    </source>
</reference>
<evidence type="ECO:0000256" key="7">
    <source>
        <dbReference type="SAM" id="Phobius"/>
    </source>
</evidence>
<gene>
    <name evidence="9" type="ORF">B0537_03690</name>
</gene>
<dbReference type="PANTHER" id="PTHR23517">
    <property type="entry name" value="RESISTANCE PROTEIN MDTM, PUTATIVE-RELATED-RELATED"/>
    <property type="match status" value="1"/>
</dbReference>
<evidence type="ECO:0000256" key="3">
    <source>
        <dbReference type="ARBA" id="ARBA00022475"/>
    </source>
</evidence>
<dbReference type="InterPro" id="IPR020846">
    <property type="entry name" value="MFS_dom"/>
</dbReference>
<dbReference type="Gene3D" id="1.20.1250.20">
    <property type="entry name" value="MFS general substrate transporter like domains"/>
    <property type="match status" value="2"/>
</dbReference>
<dbReference type="GO" id="GO:0022857">
    <property type="term" value="F:transmembrane transporter activity"/>
    <property type="evidence" value="ECO:0007669"/>
    <property type="project" value="InterPro"/>
</dbReference>
<sequence>MFKTLDITPKELAFIVLLFVAELSRSAFFLTFWPLYAADILYFSTALAGAMVSAHYFSETLFKTFAGYQLDRYGRPVLTFGLLISLLALIGIYQQPSGLITVLLAAIFGLGFAPVWLAVVSNVAPVEHPRRAAKIGLVFSAWLLGAGAGPVGVTFLLPLGYQQTFLLLIIIWGLALLIGLSIPFTVKTNMETISISKQLKKMVSDQMVIKVLLPGMFLQTMAASLLLPILPLYATKTLGLTAEQYGLLLTAGGAATVIGLVPMGKLVDRLPLKKVLTTGFGLSAFFLALLPWVKEISALFGLVMFIGLSYALILPAWNNLLAKAIPAEQQATGWGVFTTLEGLGIATGPLLGGAIAKWLHPVGTIYLSAFILAGMGIFYCCYSFAGFYTTRGDKKCG</sequence>
<feature type="transmembrane region" description="Helical" evidence="7">
    <location>
        <begin position="77"/>
        <end position="93"/>
    </location>
</feature>
<keyword evidence="4 7" id="KW-0812">Transmembrane</keyword>
<dbReference type="SUPFAM" id="SSF103473">
    <property type="entry name" value="MFS general substrate transporter"/>
    <property type="match status" value="1"/>
</dbReference>
<feature type="transmembrane region" description="Helical" evidence="7">
    <location>
        <begin position="12"/>
        <end position="34"/>
    </location>
</feature>
<name>A0A1S6IU17_9FIRM</name>
<evidence type="ECO:0000256" key="1">
    <source>
        <dbReference type="ARBA" id="ARBA00004651"/>
    </source>
</evidence>
<evidence type="ECO:0000256" key="6">
    <source>
        <dbReference type="ARBA" id="ARBA00023136"/>
    </source>
</evidence>
<dbReference type="PANTHER" id="PTHR23517:SF3">
    <property type="entry name" value="INTEGRAL MEMBRANE TRANSPORT PROTEIN"/>
    <property type="match status" value="1"/>
</dbReference>
<feature type="transmembrane region" description="Helical" evidence="7">
    <location>
        <begin position="165"/>
        <end position="186"/>
    </location>
</feature>
<keyword evidence="3" id="KW-1003">Cell membrane</keyword>
<feature type="transmembrane region" description="Helical" evidence="7">
    <location>
        <begin position="207"/>
        <end position="233"/>
    </location>
</feature>
<dbReference type="InterPro" id="IPR050171">
    <property type="entry name" value="MFS_Transporters"/>
</dbReference>
<proteinExistence type="predicted"/>
<evidence type="ECO:0000256" key="4">
    <source>
        <dbReference type="ARBA" id="ARBA00022692"/>
    </source>
</evidence>